<feature type="domain" description="Glycosyl hydrolase family 98 putative carbohydrate-binding module" evidence="3">
    <location>
        <begin position="393"/>
        <end position="473"/>
    </location>
</feature>
<evidence type="ECO:0000313" key="4">
    <source>
        <dbReference type="EMBL" id="QKW48149.1"/>
    </source>
</evidence>
<keyword evidence="2" id="KW-1133">Transmembrane helix</keyword>
<dbReference type="GeneID" id="87637036"/>
<feature type="region of interest" description="Disordered" evidence="1">
    <location>
        <begin position="295"/>
        <end position="350"/>
    </location>
</feature>
<dbReference type="InterPro" id="IPR013222">
    <property type="entry name" value="Glyco_hyd_98_carb-bd"/>
</dbReference>
<feature type="compositionally biased region" description="Pro residues" evidence="1">
    <location>
        <begin position="303"/>
        <end position="312"/>
    </location>
</feature>
<dbReference type="EMBL" id="CP054928">
    <property type="protein sequence ID" value="QKW48149.1"/>
    <property type="molecule type" value="Genomic_DNA"/>
</dbReference>
<gene>
    <name evidence="4" type="ORF">HUT09_37080</name>
</gene>
<name>A0A7H8N1C5_STRMI</name>
<accession>A0A7H8N1C5</accession>
<dbReference type="InterPro" id="IPR008979">
    <property type="entry name" value="Galactose-bd-like_sf"/>
</dbReference>
<sequence>MVQEQGSGGDGVVARQEARERKDRLKAEFGGRLRVLLDLTGLSSREFAQRYPAYKDSTVRKYTLGSNLPPWDFLHDLLTEVTRRTDDPAGPHRRTELFTAYRQVLIDTGADVRGSDQNSLLLRLLDGEEALARLGDELSQVRTRENQLRTDLTDLEEQIRRAGTPTSGAGAADRKRELEEESRLLAVRRSALVERRSRLTTELDTCRTQLAALEDTATESGLVPVTTTGGAGQDQTGTLPPVPPQPPRLGAGGQPGPKKPGRRRAAALIGGAVAVVLLAGGGAAVGIWAAGPHDTTGKNTTPAPAPTTPVPDPTTTEPATPTPSTAPPTTAEPSTTNTSDPPAAPPAAGAQSLVTDLPAFEDDGYLSGPQTVNLREYSDALRVPDSLSCETVATWQLDRTYTTLVTHLGITDDSPTYSAADFTITIDGKTGFQRTMKVGQTAEKATIDITGAFRITLTTDTCDGGNAAWLNPTISK</sequence>
<evidence type="ECO:0000256" key="1">
    <source>
        <dbReference type="SAM" id="MobiDB-lite"/>
    </source>
</evidence>
<proteinExistence type="predicted"/>
<feature type="compositionally biased region" description="Low complexity" evidence="1">
    <location>
        <begin position="327"/>
        <end position="338"/>
    </location>
</feature>
<dbReference type="InterPro" id="IPR038637">
    <property type="entry name" value="NPCBM_sf"/>
</dbReference>
<evidence type="ECO:0000256" key="2">
    <source>
        <dbReference type="SAM" id="Phobius"/>
    </source>
</evidence>
<dbReference type="RefSeq" id="WP_176145992.1">
    <property type="nucleotide sequence ID" value="NZ_CP054928.1"/>
</dbReference>
<evidence type="ECO:0000259" key="3">
    <source>
        <dbReference type="Pfam" id="PF08305"/>
    </source>
</evidence>
<evidence type="ECO:0000313" key="5">
    <source>
        <dbReference type="Proteomes" id="UP000509345"/>
    </source>
</evidence>
<reference evidence="4 5" key="1">
    <citation type="submission" date="2020-06" db="EMBL/GenBank/DDBJ databases">
        <title>Genome mining for natural products.</title>
        <authorList>
            <person name="Zhang B."/>
            <person name="Shi J."/>
            <person name="Ge H."/>
        </authorList>
    </citation>
    <scope>NUCLEOTIDE SEQUENCE [LARGE SCALE GENOMIC DNA]</scope>
    <source>
        <strain evidence="4 5">NA06532</strain>
        <plasmid evidence="4 5">unnamed2</plasmid>
    </source>
</reference>
<dbReference type="Proteomes" id="UP000509345">
    <property type="component" value="Plasmid unnamed2"/>
</dbReference>
<keyword evidence="4" id="KW-0614">Plasmid</keyword>
<keyword evidence="2" id="KW-0812">Transmembrane</keyword>
<dbReference type="SUPFAM" id="SSF49785">
    <property type="entry name" value="Galactose-binding domain-like"/>
    <property type="match status" value="1"/>
</dbReference>
<geneLocation type="plasmid" evidence="4 5">
    <name>unnamed2</name>
</geneLocation>
<dbReference type="AlphaFoldDB" id="A0A7H8N1C5"/>
<feature type="region of interest" description="Disordered" evidence="1">
    <location>
        <begin position="217"/>
        <end position="264"/>
    </location>
</feature>
<dbReference type="Gene3D" id="2.60.120.1060">
    <property type="entry name" value="NPCBM/NEW2 domain"/>
    <property type="match status" value="1"/>
</dbReference>
<feature type="transmembrane region" description="Helical" evidence="2">
    <location>
        <begin position="265"/>
        <end position="290"/>
    </location>
</feature>
<organism evidence="4 5">
    <name type="scientific">Streptomyces microflavus</name>
    <name type="common">Streptomyces lipmanii</name>
    <dbReference type="NCBI Taxonomy" id="1919"/>
    <lineage>
        <taxon>Bacteria</taxon>
        <taxon>Bacillati</taxon>
        <taxon>Actinomycetota</taxon>
        <taxon>Actinomycetes</taxon>
        <taxon>Kitasatosporales</taxon>
        <taxon>Streptomycetaceae</taxon>
        <taxon>Streptomyces</taxon>
    </lineage>
</organism>
<keyword evidence="2" id="KW-0472">Membrane</keyword>
<protein>
    <submittedName>
        <fullName evidence="4">NPCBM/NEW2 domain-containing protein</fullName>
    </submittedName>
</protein>
<dbReference type="Pfam" id="PF08305">
    <property type="entry name" value="NPCBM"/>
    <property type="match status" value="1"/>
</dbReference>